<dbReference type="InterPro" id="IPR003695">
    <property type="entry name" value="Ppx_GppA_N"/>
</dbReference>
<dbReference type="InterPro" id="IPR048950">
    <property type="entry name" value="Ppx_GppA_C"/>
</dbReference>
<dbReference type="EMBL" id="CACRUF010000031">
    <property type="protein sequence ID" value="VYU05824.1"/>
    <property type="molecule type" value="Genomic_DNA"/>
</dbReference>
<gene>
    <name evidence="4" type="ORF">VDLFYP95_01402</name>
</gene>
<organism evidence="4">
    <name type="scientific">Veillonella dispar</name>
    <dbReference type="NCBI Taxonomy" id="39778"/>
    <lineage>
        <taxon>Bacteria</taxon>
        <taxon>Bacillati</taxon>
        <taxon>Bacillota</taxon>
        <taxon>Negativicutes</taxon>
        <taxon>Veillonellales</taxon>
        <taxon>Veillonellaceae</taxon>
        <taxon>Veillonella</taxon>
    </lineage>
</organism>
<dbReference type="Gene3D" id="3.30.420.40">
    <property type="match status" value="1"/>
</dbReference>
<dbReference type="PANTHER" id="PTHR30005">
    <property type="entry name" value="EXOPOLYPHOSPHATASE"/>
    <property type="match status" value="1"/>
</dbReference>
<dbReference type="InterPro" id="IPR050273">
    <property type="entry name" value="GppA/Ppx_hydrolase"/>
</dbReference>
<name>A0A6N3BRK2_9FIRM</name>
<sequence length="521" mass="59795">MALPKALRYAVLHVGSSSMSITILEYKGIDDVRVIDYAAREVTFGEELFQTSRLSFKTIEEICHILKGYKQLMADYGVTRSKLYGTTVIREAANRRSILDQIYIQTGMRVEVIDMPKEVYYKYALLYYKMTHQYHLTDPTKATLFLDITSGGVGLTVWRGESLLFQRNMHSGSLRVMESFNRNQRSSISFPRAITEYLHRMIGPLREELQTFNIDSIVLSGDEAQYMTHLMGQENNKEDIITVEPERFKGLINSFDGVTATKLMNRYKLPEYKANILMPTMILFNEIITAIGPKSLIFSSFSFSQGISWFYGVESENNPFMYQLREQNAQLARAVAARYHTDRIHDAEVEKFSALFCNALHHKGLPERWGYLCSIAAILCSVGKFVNLRNHGEHAYHIVMGTDIFGLSEEEKQVVANVVYYHYKGTPNDDDSYFNALTELQKIQVTKLVAIIRVACALDAGSNQKISDVTLEERDNVLYVFCRTNEDISLEWWTFNRDSEYFTEVFGMEIVLVRGEACHVQ</sequence>
<dbReference type="AlphaFoldDB" id="A0A6N3BRK2"/>
<dbReference type="PANTHER" id="PTHR30005:SF0">
    <property type="entry name" value="RETROGRADE REGULATION PROTEIN 2"/>
    <property type="match status" value="1"/>
</dbReference>
<feature type="domain" description="Ppx/GppA phosphatase C-terminal" evidence="3">
    <location>
        <begin position="333"/>
        <end position="470"/>
    </location>
</feature>
<feature type="domain" description="Ppx/GppA phosphatase N-terminal" evidence="2">
    <location>
        <begin position="38"/>
        <end position="305"/>
    </location>
</feature>
<evidence type="ECO:0000259" key="2">
    <source>
        <dbReference type="Pfam" id="PF02541"/>
    </source>
</evidence>
<protein>
    <submittedName>
        <fullName evidence="4">Guanosine pentaphosphate phosphohydrolase</fullName>
    </submittedName>
</protein>
<comment type="similarity">
    <text evidence="1">Belongs to the GppA/Ppx family.</text>
</comment>
<dbReference type="SUPFAM" id="SSF53067">
    <property type="entry name" value="Actin-like ATPase domain"/>
    <property type="match status" value="2"/>
</dbReference>
<dbReference type="Pfam" id="PF02541">
    <property type="entry name" value="Ppx-GppA"/>
    <property type="match status" value="1"/>
</dbReference>
<dbReference type="Gene3D" id="3.30.420.150">
    <property type="entry name" value="Exopolyphosphatase. Domain 2"/>
    <property type="match status" value="1"/>
</dbReference>
<evidence type="ECO:0000256" key="1">
    <source>
        <dbReference type="ARBA" id="ARBA00007125"/>
    </source>
</evidence>
<evidence type="ECO:0000313" key="4">
    <source>
        <dbReference type="EMBL" id="VYU05824.1"/>
    </source>
</evidence>
<dbReference type="RefSeq" id="WP_156719634.1">
    <property type="nucleotide sequence ID" value="NZ_CACRUF010000031.1"/>
</dbReference>
<evidence type="ECO:0000259" key="3">
    <source>
        <dbReference type="Pfam" id="PF21447"/>
    </source>
</evidence>
<reference evidence="4" key="1">
    <citation type="submission" date="2019-11" db="EMBL/GenBank/DDBJ databases">
        <authorList>
            <person name="Feng L."/>
        </authorList>
    </citation>
    <scope>NUCLEOTIDE SEQUENCE</scope>
    <source>
        <strain evidence="4">VdisparLFYP95</strain>
    </source>
</reference>
<proteinExistence type="inferred from homology"/>
<keyword evidence="4" id="KW-0378">Hydrolase</keyword>
<dbReference type="Pfam" id="PF21447">
    <property type="entry name" value="Ppx-GppA_III"/>
    <property type="match status" value="1"/>
</dbReference>
<dbReference type="GO" id="GO:0016462">
    <property type="term" value="F:pyrophosphatase activity"/>
    <property type="evidence" value="ECO:0007669"/>
    <property type="project" value="TreeGrafter"/>
</dbReference>
<dbReference type="Gene3D" id="1.10.3210.10">
    <property type="entry name" value="Hypothetical protein af1432"/>
    <property type="match status" value="1"/>
</dbReference>
<dbReference type="SUPFAM" id="SSF109604">
    <property type="entry name" value="HD-domain/PDEase-like"/>
    <property type="match status" value="1"/>
</dbReference>
<dbReference type="InterPro" id="IPR043129">
    <property type="entry name" value="ATPase_NBD"/>
</dbReference>
<accession>A0A6N3BRK2</accession>